<dbReference type="RefSeq" id="WP_016200998.1">
    <property type="nucleotide sequence ID" value="NZ_JABBPK010000001.1"/>
</dbReference>
<keyword evidence="3" id="KW-1185">Reference proteome</keyword>
<dbReference type="Pfam" id="PF11877">
    <property type="entry name" value="DUF3397"/>
    <property type="match status" value="1"/>
</dbReference>
<evidence type="ECO:0000313" key="2">
    <source>
        <dbReference type="EMBL" id="NMO77227.1"/>
    </source>
</evidence>
<dbReference type="PIRSF" id="PIRSF030092">
    <property type="entry name" value="UCP030092"/>
    <property type="match status" value="1"/>
</dbReference>
<evidence type="ECO:0000256" key="1">
    <source>
        <dbReference type="SAM" id="Phobius"/>
    </source>
</evidence>
<dbReference type="InterPro" id="IPR016945">
    <property type="entry name" value="UCP030092"/>
</dbReference>
<dbReference type="Proteomes" id="UP000588491">
    <property type="component" value="Unassembled WGS sequence"/>
</dbReference>
<evidence type="ECO:0000313" key="3">
    <source>
        <dbReference type="Proteomes" id="UP000588491"/>
    </source>
</evidence>
<keyword evidence="1" id="KW-1133">Transmembrane helix</keyword>
<sequence length="131" mass="15318">MINVTSQLISFLVVFPIFTLFIVFVISKLITKKQRLSIQLAIDISTIFFILSVHFLIQSIWNTSFLLYIVIFILLIGMLFVIMHWKFKAEIEYKKVFKGIWRVTFLLFFTLYVGLIVYGLLLSILKAMGIV</sequence>
<comment type="caution">
    <text evidence="2">The sequence shown here is derived from an EMBL/GenBank/DDBJ whole genome shotgun (WGS) entry which is preliminary data.</text>
</comment>
<feature type="transmembrane region" description="Helical" evidence="1">
    <location>
        <begin position="103"/>
        <end position="125"/>
    </location>
</feature>
<feature type="transmembrane region" description="Helical" evidence="1">
    <location>
        <begin position="63"/>
        <end position="82"/>
    </location>
</feature>
<proteinExistence type="predicted"/>
<dbReference type="InterPro" id="IPR024515">
    <property type="entry name" value="DUF3397"/>
</dbReference>
<name>A0A7Y0K7U9_9BACI</name>
<organism evidence="2 3">
    <name type="scientific">Niallia alba</name>
    <dbReference type="NCBI Taxonomy" id="2729105"/>
    <lineage>
        <taxon>Bacteria</taxon>
        <taxon>Bacillati</taxon>
        <taxon>Bacillota</taxon>
        <taxon>Bacilli</taxon>
        <taxon>Bacillales</taxon>
        <taxon>Bacillaceae</taxon>
        <taxon>Niallia</taxon>
    </lineage>
</organism>
<feature type="transmembrane region" description="Helical" evidence="1">
    <location>
        <begin position="38"/>
        <end position="57"/>
    </location>
</feature>
<dbReference type="EMBL" id="JABBPK010000001">
    <property type="protein sequence ID" value="NMO77227.1"/>
    <property type="molecule type" value="Genomic_DNA"/>
</dbReference>
<dbReference type="AlphaFoldDB" id="A0A7Y0K7U9"/>
<reference evidence="2 3" key="1">
    <citation type="submission" date="2020-04" db="EMBL/GenBank/DDBJ databases">
        <title>Bacillus sp. UniB3 isolated from commercial digestive syrup.</title>
        <authorList>
            <person name="Thorat V."/>
            <person name="Kirdat K."/>
            <person name="Tiwarekar B."/>
            <person name="Yadav A."/>
        </authorList>
    </citation>
    <scope>NUCLEOTIDE SEQUENCE [LARGE SCALE GENOMIC DNA]</scope>
    <source>
        <strain evidence="2 3">UniB3</strain>
    </source>
</reference>
<accession>A0A7Y0K7U9</accession>
<gene>
    <name evidence="2" type="ORF">HHU08_09485</name>
</gene>
<feature type="transmembrane region" description="Helical" evidence="1">
    <location>
        <begin position="6"/>
        <end position="26"/>
    </location>
</feature>
<protein>
    <submittedName>
        <fullName evidence="2">DUF3397 domain-containing protein</fullName>
    </submittedName>
</protein>
<keyword evidence="1" id="KW-0472">Membrane</keyword>
<keyword evidence="1" id="KW-0812">Transmembrane</keyword>